<dbReference type="GO" id="GO:0006465">
    <property type="term" value="P:signal peptide processing"/>
    <property type="evidence" value="ECO:0007669"/>
    <property type="project" value="InterPro"/>
</dbReference>
<evidence type="ECO:0000256" key="5">
    <source>
        <dbReference type="ARBA" id="ARBA00022989"/>
    </source>
</evidence>
<dbReference type="InterPro" id="IPR019533">
    <property type="entry name" value="Peptidase_S26"/>
</dbReference>
<protein>
    <submittedName>
        <fullName evidence="7">Mitochondrial inner membrane protease subunit 2</fullName>
    </submittedName>
</protein>
<dbReference type="GO" id="GO:0004252">
    <property type="term" value="F:serine-type endopeptidase activity"/>
    <property type="evidence" value="ECO:0007669"/>
    <property type="project" value="InterPro"/>
</dbReference>
<sequence length="288" mass="31259">MAQAQGMGRRYIKAFFKGFFVAVPVTVTFLDRVACVARVEGASMQPSLNPGERQVSDVVLLNHWSIRNYEVQRGDIVSLVYEARLAAAAVVASCWLGSWNSCCPGPLWNSMIAAAAAFIAPLQAAASLQSSTAAASEVASSLQDWLCVPLTAPPLCIVVNHVAGVNPSSSCPLQKRLYSLQWHSTLPRGEEVKYVVGESPLRSSDSIFPVDHAGFLQQTLSRMENTGTVGSVFMRCGHDAEKDPDGSGEKLTVLHVGMNDTAIFPLEWIKDDYTWLGKMLKEVNTSRP</sequence>
<dbReference type="Proteomes" id="UP000031443">
    <property type="component" value="Unassembled WGS sequence"/>
</dbReference>
<evidence type="ECO:0000256" key="1">
    <source>
        <dbReference type="ARBA" id="ARBA00004167"/>
    </source>
</evidence>
<gene>
    <name evidence="7" type="ORF">UY3_17705</name>
</gene>
<dbReference type="STRING" id="8469.M7AL90"/>
<evidence type="ECO:0000256" key="3">
    <source>
        <dbReference type="ARBA" id="ARBA00022692"/>
    </source>
</evidence>
<organism evidence="7 8">
    <name type="scientific">Chelonia mydas</name>
    <name type="common">Green sea-turtle</name>
    <name type="synonym">Chelonia agassizi</name>
    <dbReference type="NCBI Taxonomy" id="8469"/>
    <lineage>
        <taxon>Eukaryota</taxon>
        <taxon>Metazoa</taxon>
        <taxon>Chordata</taxon>
        <taxon>Craniata</taxon>
        <taxon>Vertebrata</taxon>
        <taxon>Euteleostomi</taxon>
        <taxon>Archelosauria</taxon>
        <taxon>Testudinata</taxon>
        <taxon>Testudines</taxon>
        <taxon>Cryptodira</taxon>
        <taxon>Durocryptodira</taxon>
        <taxon>Americhelydia</taxon>
        <taxon>Chelonioidea</taxon>
        <taxon>Cheloniidae</taxon>
        <taxon>Chelonia</taxon>
    </lineage>
</organism>
<dbReference type="PANTHER" id="PTHR46041:SF2">
    <property type="entry name" value="MITOCHONDRIAL INNER MEMBRANE PROTEASE SUBUNIT 2"/>
    <property type="match status" value="1"/>
</dbReference>
<evidence type="ECO:0000256" key="6">
    <source>
        <dbReference type="ARBA" id="ARBA00023136"/>
    </source>
</evidence>
<dbReference type="InterPro" id="IPR036286">
    <property type="entry name" value="LexA/Signal_pep-like_sf"/>
</dbReference>
<evidence type="ECO:0000256" key="2">
    <source>
        <dbReference type="ARBA" id="ARBA00022670"/>
    </source>
</evidence>
<dbReference type="SUPFAM" id="SSF51306">
    <property type="entry name" value="LexA/Signal peptidase"/>
    <property type="match status" value="1"/>
</dbReference>
<dbReference type="InterPro" id="IPR037730">
    <property type="entry name" value="IMP2"/>
</dbReference>
<dbReference type="PANTHER" id="PTHR46041">
    <property type="entry name" value="MITOCHONDRIAL INNER MEMBRANE PROTEASE SUBUNIT 2"/>
    <property type="match status" value="1"/>
</dbReference>
<keyword evidence="6" id="KW-0472">Membrane</keyword>
<keyword evidence="3" id="KW-0812">Transmembrane</keyword>
<dbReference type="GO" id="GO:0042720">
    <property type="term" value="C:mitochondrial inner membrane peptidase complex"/>
    <property type="evidence" value="ECO:0007669"/>
    <property type="project" value="InterPro"/>
</dbReference>
<evidence type="ECO:0000256" key="4">
    <source>
        <dbReference type="ARBA" id="ARBA00022801"/>
    </source>
</evidence>
<dbReference type="eggNOG" id="KOG1568">
    <property type="taxonomic scope" value="Eukaryota"/>
</dbReference>
<comment type="subcellular location">
    <subcellularLocation>
        <location evidence="1">Membrane</location>
        <topology evidence="1">Single-pass membrane protein</topology>
    </subcellularLocation>
</comment>
<keyword evidence="8" id="KW-1185">Reference proteome</keyword>
<evidence type="ECO:0000313" key="7">
    <source>
        <dbReference type="EMBL" id="EMP25229.1"/>
    </source>
</evidence>
<proteinExistence type="predicted"/>
<reference evidence="8" key="1">
    <citation type="journal article" date="2013" name="Nat. Genet.">
        <title>The draft genomes of soft-shell turtle and green sea turtle yield insights into the development and evolution of the turtle-specific body plan.</title>
        <authorList>
            <person name="Wang Z."/>
            <person name="Pascual-Anaya J."/>
            <person name="Zadissa A."/>
            <person name="Li W."/>
            <person name="Niimura Y."/>
            <person name="Huang Z."/>
            <person name="Li C."/>
            <person name="White S."/>
            <person name="Xiong Z."/>
            <person name="Fang D."/>
            <person name="Wang B."/>
            <person name="Ming Y."/>
            <person name="Chen Y."/>
            <person name="Zheng Y."/>
            <person name="Kuraku S."/>
            <person name="Pignatelli M."/>
            <person name="Herrero J."/>
            <person name="Beal K."/>
            <person name="Nozawa M."/>
            <person name="Li Q."/>
            <person name="Wang J."/>
            <person name="Zhang H."/>
            <person name="Yu L."/>
            <person name="Shigenobu S."/>
            <person name="Wang J."/>
            <person name="Liu J."/>
            <person name="Flicek P."/>
            <person name="Searle S."/>
            <person name="Wang J."/>
            <person name="Kuratani S."/>
            <person name="Yin Y."/>
            <person name="Aken B."/>
            <person name="Zhang G."/>
            <person name="Irie N."/>
        </authorList>
    </citation>
    <scope>NUCLEOTIDE SEQUENCE [LARGE SCALE GENOMIC DNA]</scope>
</reference>
<dbReference type="CDD" id="cd06530">
    <property type="entry name" value="S26_SPase_I"/>
    <property type="match status" value="1"/>
</dbReference>
<dbReference type="GO" id="GO:0006627">
    <property type="term" value="P:protein processing involved in protein targeting to mitochondrion"/>
    <property type="evidence" value="ECO:0007669"/>
    <property type="project" value="InterPro"/>
</dbReference>
<keyword evidence="5" id="KW-1133">Transmembrane helix</keyword>
<dbReference type="EMBL" id="KB593103">
    <property type="protein sequence ID" value="EMP25229.1"/>
    <property type="molecule type" value="Genomic_DNA"/>
</dbReference>
<name>M7AL90_CHEMY</name>
<keyword evidence="2 7" id="KW-0645">Protease</keyword>
<accession>M7AL90</accession>
<dbReference type="AlphaFoldDB" id="M7AL90"/>
<evidence type="ECO:0000313" key="8">
    <source>
        <dbReference type="Proteomes" id="UP000031443"/>
    </source>
</evidence>
<keyword evidence="4" id="KW-0378">Hydrolase</keyword>